<gene>
    <name evidence="5" type="ORF">KME65_16370</name>
</gene>
<name>A0A944MBV6_9GAMM</name>
<feature type="repeat" description="TPR" evidence="3">
    <location>
        <begin position="61"/>
        <end position="94"/>
    </location>
</feature>
<sequence>MGRLLIYLLTISLSLCGLTSAMAQEPVEGLIADARLLSESGKLSEAHAILTKAVETDPQSSLAHTRLGGVELLQRNYQSGIKRFQQAIMLDGKNVDAFVGLAVAYLHLGRYALAREALKEAEQLGPSKQQDIDKVLAWLDQRSGKHGH</sequence>
<dbReference type="EMBL" id="JAHHGM010000018">
    <property type="protein sequence ID" value="MBT2990532.1"/>
    <property type="molecule type" value="Genomic_DNA"/>
</dbReference>
<evidence type="ECO:0000313" key="5">
    <source>
        <dbReference type="EMBL" id="MBT2990532.1"/>
    </source>
</evidence>
<evidence type="ECO:0000256" key="3">
    <source>
        <dbReference type="PROSITE-ProRule" id="PRU00339"/>
    </source>
</evidence>
<organism evidence="5 6">
    <name type="scientific">Candidatus Thiodiazotropha taylori</name>
    <dbReference type="NCBI Taxonomy" id="2792791"/>
    <lineage>
        <taxon>Bacteria</taxon>
        <taxon>Pseudomonadati</taxon>
        <taxon>Pseudomonadota</taxon>
        <taxon>Gammaproteobacteria</taxon>
        <taxon>Chromatiales</taxon>
        <taxon>Sedimenticolaceae</taxon>
        <taxon>Candidatus Thiodiazotropha</taxon>
    </lineage>
</organism>
<dbReference type="SMART" id="SM00028">
    <property type="entry name" value="TPR"/>
    <property type="match status" value="3"/>
</dbReference>
<feature type="signal peptide" evidence="4">
    <location>
        <begin position="1"/>
        <end position="23"/>
    </location>
</feature>
<dbReference type="InterPro" id="IPR039226">
    <property type="entry name" value="Ski3/TTC37"/>
</dbReference>
<dbReference type="Proteomes" id="UP000770889">
    <property type="component" value="Unassembled WGS sequence"/>
</dbReference>
<dbReference type="GO" id="GO:0055087">
    <property type="term" value="C:Ski complex"/>
    <property type="evidence" value="ECO:0007669"/>
    <property type="project" value="InterPro"/>
</dbReference>
<dbReference type="InterPro" id="IPR011990">
    <property type="entry name" value="TPR-like_helical_dom_sf"/>
</dbReference>
<dbReference type="Gene3D" id="1.25.40.10">
    <property type="entry name" value="Tetratricopeptide repeat domain"/>
    <property type="match status" value="1"/>
</dbReference>
<feature type="chain" id="PRO_5037875621" evidence="4">
    <location>
        <begin position="24"/>
        <end position="148"/>
    </location>
</feature>
<feature type="repeat" description="TPR" evidence="3">
    <location>
        <begin position="95"/>
        <end position="128"/>
    </location>
</feature>
<dbReference type="SUPFAM" id="SSF48452">
    <property type="entry name" value="TPR-like"/>
    <property type="match status" value="1"/>
</dbReference>
<comment type="caution">
    <text evidence="5">The sequence shown here is derived from an EMBL/GenBank/DDBJ whole genome shotgun (WGS) entry which is preliminary data.</text>
</comment>
<evidence type="ECO:0000256" key="2">
    <source>
        <dbReference type="ARBA" id="ARBA00022803"/>
    </source>
</evidence>
<dbReference type="GO" id="GO:0006401">
    <property type="term" value="P:RNA catabolic process"/>
    <property type="evidence" value="ECO:0007669"/>
    <property type="project" value="InterPro"/>
</dbReference>
<dbReference type="Pfam" id="PF13432">
    <property type="entry name" value="TPR_16"/>
    <property type="match status" value="1"/>
</dbReference>
<keyword evidence="4" id="KW-0732">Signal</keyword>
<reference evidence="5 6" key="1">
    <citation type="submission" date="2021-05" db="EMBL/GenBank/DDBJ databases">
        <title>Genetic and Functional Diversity in Clade A Lucinid endosymbionts from the Bahamas.</title>
        <authorList>
            <person name="Giani N.M."/>
            <person name="Engel A.S."/>
            <person name="Campbell B.J."/>
        </authorList>
    </citation>
    <scope>NUCLEOTIDE SEQUENCE [LARGE SCALE GENOMIC DNA]</scope>
    <source>
        <strain evidence="5">LUC16012Gg_MoonRockCtena</strain>
    </source>
</reference>
<dbReference type="PANTHER" id="PTHR15704:SF7">
    <property type="entry name" value="SUPERKILLER COMPLEX PROTEIN 3"/>
    <property type="match status" value="1"/>
</dbReference>
<keyword evidence="2 3" id="KW-0802">TPR repeat</keyword>
<evidence type="ECO:0000313" key="6">
    <source>
        <dbReference type="Proteomes" id="UP000770889"/>
    </source>
</evidence>
<dbReference type="AlphaFoldDB" id="A0A944MBV6"/>
<keyword evidence="1" id="KW-0677">Repeat</keyword>
<evidence type="ECO:0000256" key="4">
    <source>
        <dbReference type="SAM" id="SignalP"/>
    </source>
</evidence>
<protein>
    <submittedName>
        <fullName evidence="5">Tetratricopeptide repeat protein</fullName>
    </submittedName>
</protein>
<dbReference type="InterPro" id="IPR019734">
    <property type="entry name" value="TPR_rpt"/>
</dbReference>
<dbReference type="PANTHER" id="PTHR15704">
    <property type="entry name" value="SUPERKILLER 3 PROTEIN-RELATED"/>
    <property type="match status" value="1"/>
</dbReference>
<evidence type="ECO:0000256" key="1">
    <source>
        <dbReference type="ARBA" id="ARBA00022737"/>
    </source>
</evidence>
<proteinExistence type="predicted"/>
<accession>A0A944MBV6</accession>
<dbReference type="PROSITE" id="PS50005">
    <property type="entry name" value="TPR"/>
    <property type="match status" value="2"/>
</dbReference>